<organism evidence="1 2">
    <name type="scientific">Truncatella angustata</name>
    <dbReference type="NCBI Taxonomy" id="152316"/>
    <lineage>
        <taxon>Eukaryota</taxon>
        <taxon>Fungi</taxon>
        <taxon>Dikarya</taxon>
        <taxon>Ascomycota</taxon>
        <taxon>Pezizomycotina</taxon>
        <taxon>Sordariomycetes</taxon>
        <taxon>Xylariomycetidae</taxon>
        <taxon>Amphisphaeriales</taxon>
        <taxon>Sporocadaceae</taxon>
        <taxon>Truncatella</taxon>
    </lineage>
</organism>
<evidence type="ECO:0000313" key="1">
    <source>
        <dbReference type="EMBL" id="KAH6651850.1"/>
    </source>
</evidence>
<protein>
    <submittedName>
        <fullName evidence="1">Uncharacterized protein</fullName>
    </submittedName>
</protein>
<comment type="caution">
    <text evidence="1">The sequence shown here is derived from an EMBL/GenBank/DDBJ whole genome shotgun (WGS) entry which is preliminary data.</text>
</comment>
<dbReference type="GeneID" id="70129264"/>
<keyword evidence="2" id="KW-1185">Reference proteome</keyword>
<dbReference type="OrthoDB" id="4500473at2759"/>
<reference evidence="1" key="1">
    <citation type="journal article" date="2021" name="Nat. Commun.">
        <title>Genetic determinants of endophytism in the Arabidopsis root mycobiome.</title>
        <authorList>
            <person name="Mesny F."/>
            <person name="Miyauchi S."/>
            <person name="Thiergart T."/>
            <person name="Pickel B."/>
            <person name="Atanasova L."/>
            <person name="Karlsson M."/>
            <person name="Huettel B."/>
            <person name="Barry K.W."/>
            <person name="Haridas S."/>
            <person name="Chen C."/>
            <person name="Bauer D."/>
            <person name="Andreopoulos W."/>
            <person name="Pangilinan J."/>
            <person name="LaButti K."/>
            <person name="Riley R."/>
            <person name="Lipzen A."/>
            <person name="Clum A."/>
            <person name="Drula E."/>
            <person name="Henrissat B."/>
            <person name="Kohler A."/>
            <person name="Grigoriev I.V."/>
            <person name="Martin F.M."/>
            <person name="Hacquard S."/>
        </authorList>
    </citation>
    <scope>NUCLEOTIDE SEQUENCE</scope>
    <source>
        <strain evidence="1">MPI-SDFR-AT-0073</strain>
    </source>
</reference>
<name>A0A9P8UGN5_9PEZI</name>
<dbReference type="RefSeq" id="XP_045956128.1">
    <property type="nucleotide sequence ID" value="XM_046100372.1"/>
</dbReference>
<dbReference type="EMBL" id="JAGPXC010000006">
    <property type="protein sequence ID" value="KAH6651850.1"/>
    <property type="molecule type" value="Genomic_DNA"/>
</dbReference>
<proteinExistence type="predicted"/>
<evidence type="ECO:0000313" key="2">
    <source>
        <dbReference type="Proteomes" id="UP000758603"/>
    </source>
</evidence>
<dbReference type="Proteomes" id="UP000758603">
    <property type="component" value="Unassembled WGS sequence"/>
</dbReference>
<dbReference type="AlphaFoldDB" id="A0A9P8UGN5"/>
<sequence>MEKCWFVLRQSHYPPPVYSETEDSSKGAICLGHIISDLKHIDTVLNTDGPQPYPASMPVFTTKKWSLNWESDRDRQAELSANGDAPVGPVTADANVAVVFKKSTSNASNFESLDTSIIQPTAAYITNSLDSELVQEKLKSSQFLGVDAWKLFMVTGLIVARGAASKNFDLIEAGNAGQARANAPGNIGGRASASVYSRKEDSISYEKASDFVWAVRLTKLKKRPFIAGVKRETVVKGATLGMGDEDSDHTQWNANAAIEGVDTGDYTNLSRIGEDILVVVGE</sequence>
<accession>A0A9P8UGN5</accession>
<gene>
    <name evidence="1" type="ORF">BKA67DRAFT_537701</name>
</gene>